<dbReference type="OrthoDB" id="2322499at2759"/>
<evidence type="ECO:0000259" key="1">
    <source>
        <dbReference type="Pfam" id="PF00646"/>
    </source>
</evidence>
<dbReference type="InterPro" id="IPR001810">
    <property type="entry name" value="F-box_dom"/>
</dbReference>
<evidence type="ECO:0000313" key="3">
    <source>
        <dbReference type="Proteomes" id="UP000789570"/>
    </source>
</evidence>
<feature type="domain" description="F-box" evidence="1">
    <location>
        <begin position="89"/>
        <end position="122"/>
    </location>
</feature>
<dbReference type="Proteomes" id="UP000789570">
    <property type="component" value="Unassembled WGS sequence"/>
</dbReference>
<keyword evidence="3" id="KW-1185">Reference proteome</keyword>
<comment type="caution">
    <text evidence="2">The sequence shown here is derived from an EMBL/GenBank/DDBJ whole genome shotgun (WGS) entry which is preliminary data.</text>
</comment>
<dbReference type="CDD" id="cd09917">
    <property type="entry name" value="F-box_SF"/>
    <property type="match status" value="1"/>
</dbReference>
<feature type="non-terminal residue" evidence="2">
    <location>
        <position position="535"/>
    </location>
</feature>
<proteinExistence type="predicted"/>
<sequence length="535" mass="62344">MLLNHIKGNALIDKATISFGFCNHSFIFFGFLVAEAFGIKVNTDKSMDSMEIDDSSVHSTKEFQINVILKYFSEPIRYPPEAKMQDNISFEMFVNICYHLPPKDLMMLACVCKYFKNMLDGNIFSVSWDIWKTSRERFTPFKDMGPPKGLNEQKLARLLNFENGCEFCKRTSERIQIYWVACVRSCKECLHKRAKSRQELEIGWKIESEVFTGTPHIVPCPDDDGITQYYWVPHITSSQNEFLGVNIVKRGEWTAKKKQEIYSVIDESLERYHWITRCWQEQLKDQMDHLHAALQNFCDRFTSYTPEMLLKHSAISKILSNVEMNPFVRQDWDNFQFNLIEALKSKPLSNHLMNSTSASSTRTFNFEDNRKRESEINNMSARVRTLKIQDEQPTRKDFLFGYQKPQKSKININLKLPQNNSSSSSSNSTQLVRNRFTTPWTNVTSPQPTLNPPIQPNQIVQIDTTPQNRLILNRRNEIVKYLKLVAGGKHRKRSPYTIGIHDKVFQFLPFCSSFITPPDPPTSMFDPTGYYKKEF</sequence>
<name>A0A9N9HU84_9GLOM</name>
<reference evidence="2" key="1">
    <citation type="submission" date="2021-06" db="EMBL/GenBank/DDBJ databases">
        <authorList>
            <person name="Kallberg Y."/>
            <person name="Tangrot J."/>
            <person name="Rosling A."/>
        </authorList>
    </citation>
    <scope>NUCLEOTIDE SEQUENCE</scope>
    <source>
        <strain evidence="2">UK204</strain>
    </source>
</reference>
<dbReference type="InterPro" id="IPR036047">
    <property type="entry name" value="F-box-like_dom_sf"/>
</dbReference>
<gene>
    <name evidence="2" type="ORF">FCALED_LOCUS13710</name>
</gene>
<dbReference type="EMBL" id="CAJVPQ010008358">
    <property type="protein sequence ID" value="CAG8706119.1"/>
    <property type="molecule type" value="Genomic_DNA"/>
</dbReference>
<protein>
    <submittedName>
        <fullName evidence="2">7839_t:CDS:1</fullName>
    </submittedName>
</protein>
<accession>A0A9N9HU84</accession>
<evidence type="ECO:0000313" key="2">
    <source>
        <dbReference type="EMBL" id="CAG8706119.1"/>
    </source>
</evidence>
<dbReference type="SUPFAM" id="SSF81383">
    <property type="entry name" value="F-box domain"/>
    <property type="match status" value="1"/>
</dbReference>
<dbReference type="Pfam" id="PF00646">
    <property type="entry name" value="F-box"/>
    <property type="match status" value="1"/>
</dbReference>
<organism evidence="2 3">
    <name type="scientific">Funneliformis caledonium</name>
    <dbReference type="NCBI Taxonomy" id="1117310"/>
    <lineage>
        <taxon>Eukaryota</taxon>
        <taxon>Fungi</taxon>
        <taxon>Fungi incertae sedis</taxon>
        <taxon>Mucoromycota</taxon>
        <taxon>Glomeromycotina</taxon>
        <taxon>Glomeromycetes</taxon>
        <taxon>Glomerales</taxon>
        <taxon>Glomeraceae</taxon>
        <taxon>Funneliformis</taxon>
    </lineage>
</organism>
<dbReference type="AlphaFoldDB" id="A0A9N9HU84"/>